<evidence type="ECO:0000313" key="2">
    <source>
        <dbReference type="EMBL" id="CAD9411183.1"/>
    </source>
</evidence>
<gene>
    <name evidence="2" type="ORF">DSPE1174_LOCUS11107</name>
    <name evidence="3" type="ORF">DSPE1174_LOCUS11108</name>
    <name evidence="4" type="ORF">DSPE1174_LOCUS11109</name>
</gene>
<evidence type="ECO:0000256" key="1">
    <source>
        <dbReference type="SAM" id="MobiDB-lite"/>
    </source>
</evidence>
<protein>
    <submittedName>
        <fullName evidence="2">Uncharacterized protein</fullName>
    </submittedName>
</protein>
<reference evidence="2" key="1">
    <citation type="submission" date="2021-01" db="EMBL/GenBank/DDBJ databases">
        <authorList>
            <person name="Corre E."/>
            <person name="Pelletier E."/>
            <person name="Niang G."/>
            <person name="Scheremetjew M."/>
            <person name="Finn R."/>
            <person name="Kale V."/>
            <person name="Holt S."/>
            <person name="Cochrane G."/>
            <person name="Meng A."/>
            <person name="Brown T."/>
            <person name="Cohen L."/>
        </authorList>
    </citation>
    <scope>NUCLEOTIDE SEQUENCE</scope>
    <source>
        <strain evidence="2">CCMP1381</strain>
    </source>
</reference>
<evidence type="ECO:0000313" key="4">
    <source>
        <dbReference type="EMBL" id="CAD9411193.1"/>
    </source>
</evidence>
<evidence type="ECO:0000313" key="3">
    <source>
        <dbReference type="EMBL" id="CAD9411191.1"/>
    </source>
</evidence>
<name>A0A6U3RWT2_9STRA</name>
<feature type="region of interest" description="Disordered" evidence="1">
    <location>
        <begin position="377"/>
        <end position="421"/>
    </location>
</feature>
<feature type="compositionally biased region" description="Basic residues" evidence="1">
    <location>
        <begin position="399"/>
        <end position="412"/>
    </location>
</feature>
<proteinExistence type="predicted"/>
<sequence length="421" mass="45376">MTFIHQSARIVMQFDMENMQQATDAVTNSSAEELHAHAAEMRSNPGAIRAAVPAMMGLTDEQIREAADNIERMAEDADLLKETAQKVKGMSEEDVQRMNTHNPPPKTSNGLGPGDRVRLIGLTGAAGLHNGKVGMIARVHNVNCALVAVEGFPKPIALKPENLELVDSAARGPSVGSLKSNAQAMKAMDGAKLRAQAKMMREMDPAALRKLNPAFASMTNEEIKMAADQMEQLADNPELRKQAVAEIEGYTPEQLAKHNDAAAQQRYLRSFEPGHMKEAADEMMATPPEELKEQAAQMRSDPAKVRATVPAMAHLSDEQICAAADNLDRMADNSSLLEETSSKIQGYATAQITDRMGKLYSADSAAAGEARMEELYGGLGSAATGEEEETPDLGGETSKKKKKNKRKKKKGKGGGGQPKEI</sequence>
<organism evidence="2">
    <name type="scientific">Octactis speculum</name>
    <dbReference type="NCBI Taxonomy" id="3111310"/>
    <lineage>
        <taxon>Eukaryota</taxon>
        <taxon>Sar</taxon>
        <taxon>Stramenopiles</taxon>
        <taxon>Ochrophyta</taxon>
        <taxon>Dictyochophyceae</taxon>
        <taxon>Dictyochales</taxon>
        <taxon>Dictyochaceae</taxon>
        <taxon>Octactis</taxon>
    </lineage>
</organism>
<dbReference type="EMBL" id="HBGS01021775">
    <property type="protein sequence ID" value="CAD9411193.1"/>
    <property type="molecule type" value="Transcribed_RNA"/>
</dbReference>
<dbReference type="AlphaFoldDB" id="A0A6U3RWT2"/>
<dbReference type="EMBL" id="HBGS01021774">
    <property type="protein sequence ID" value="CAD9411191.1"/>
    <property type="molecule type" value="Transcribed_RNA"/>
</dbReference>
<dbReference type="EMBL" id="HBGS01021772">
    <property type="protein sequence ID" value="CAD9411183.1"/>
    <property type="molecule type" value="Transcribed_RNA"/>
</dbReference>
<accession>A0A6U3RWT2</accession>